<accession>N1QDG1</accession>
<evidence type="ECO:0000256" key="1">
    <source>
        <dbReference type="ARBA" id="ARBA00004123"/>
    </source>
</evidence>
<comment type="similarity">
    <text evidence="5">Belongs to the U2 small nuclear ribonucleoprotein A family.</text>
</comment>
<evidence type="ECO:0000256" key="2">
    <source>
        <dbReference type="ARBA" id="ARBA00022614"/>
    </source>
</evidence>
<dbReference type="OMA" id="PNYREYM"/>
<evidence type="ECO:0000256" key="5">
    <source>
        <dbReference type="ARBA" id="ARBA00024196"/>
    </source>
</evidence>
<reference evidence="7 8" key="1">
    <citation type="journal article" date="2012" name="PLoS Pathog.">
        <title>Diverse lifestyles and strategies of plant pathogenesis encoded in the genomes of eighteen Dothideomycetes fungi.</title>
        <authorList>
            <person name="Ohm R.A."/>
            <person name="Feau N."/>
            <person name="Henrissat B."/>
            <person name="Schoch C.L."/>
            <person name="Horwitz B.A."/>
            <person name="Barry K.W."/>
            <person name="Condon B.J."/>
            <person name="Copeland A.C."/>
            <person name="Dhillon B."/>
            <person name="Glaser F."/>
            <person name="Hesse C.N."/>
            <person name="Kosti I."/>
            <person name="LaButti K."/>
            <person name="Lindquist E.A."/>
            <person name="Lucas S."/>
            <person name="Salamov A.A."/>
            <person name="Bradshaw R.E."/>
            <person name="Ciuffetti L."/>
            <person name="Hamelin R.C."/>
            <person name="Kema G.H.J."/>
            <person name="Lawrence C."/>
            <person name="Scott J.A."/>
            <person name="Spatafora J.W."/>
            <person name="Turgeon B.G."/>
            <person name="de Wit P.J.G.M."/>
            <person name="Zhong S."/>
            <person name="Goodwin S.B."/>
            <person name="Grigoriev I.V."/>
        </authorList>
    </citation>
    <scope>NUCLEOTIDE SEQUENCE [LARGE SCALE GENOMIC DNA]</scope>
    <source>
        <strain evidence="7 8">SO2202</strain>
    </source>
</reference>
<dbReference type="PROSITE" id="PS51450">
    <property type="entry name" value="LRR"/>
    <property type="match status" value="1"/>
</dbReference>
<evidence type="ECO:0000256" key="4">
    <source>
        <dbReference type="ARBA" id="ARBA00023242"/>
    </source>
</evidence>
<dbReference type="RefSeq" id="XP_016757537.1">
    <property type="nucleotide sequence ID" value="XM_016903071.1"/>
</dbReference>
<dbReference type="STRING" id="692275.N1QDG1"/>
<keyword evidence="3" id="KW-0677">Repeat</keyword>
<organism evidence="7 8">
    <name type="scientific">Sphaerulina musiva (strain SO2202)</name>
    <name type="common">Poplar stem canker fungus</name>
    <name type="synonym">Septoria musiva</name>
    <dbReference type="NCBI Taxonomy" id="692275"/>
    <lineage>
        <taxon>Eukaryota</taxon>
        <taxon>Fungi</taxon>
        <taxon>Dikarya</taxon>
        <taxon>Ascomycota</taxon>
        <taxon>Pezizomycotina</taxon>
        <taxon>Dothideomycetes</taxon>
        <taxon>Dothideomycetidae</taxon>
        <taxon>Mycosphaerellales</taxon>
        <taxon>Mycosphaerellaceae</taxon>
        <taxon>Sphaerulina</taxon>
    </lineage>
</organism>
<dbReference type="InterPro" id="IPR044640">
    <property type="entry name" value="RU2A"/>
</dbReference>
<gene>
    <name evidence="7" type="ORF">SEPMUDRAFT_144235</name>
</gene>
<dbReference type="GeneID" id="27900208"/>
<dbReference type="GO" id="GO:0030620">
    <property type="term" value="F:U2 snRNA binding"/>
    <property type="evidence" value="ECO:0007669"/>
    <property type="project" value="InterPro"/>
</dbReference>
<comment type="subcellular location">
    <subcellularLocation>
        <location evidence="1">Nucleus</location>
    </subcellularLocation>
</comment>
<dbReference type="InterPro" id="IPR032675">
    <property type="entry name" value="LRR_dom_sf"/>
</dbReference>
<sequence length="250" mass="27665">MRLTAELITSSLSYNNPLNERELDLRGHKIPTIENLGSAKDQEAIDFTDNAIQTLSGFPLSPRLQTLLLAQNRINTISESTAKALPNLHTLVLSQNALAELSDLDALEGFQKLTYLSCVGCPVASKDNYRYYVLWRCPTIRFLDFQKVKDAERKKGKELFGSSTSEPTDLAKSIMAVKSNKASSAFSRTSAAVANGSSAKRVKLTDDERKRYQTLVQKAKTLAEVQRLEKLYNEGKLPAGVMDGEAMDES</sequence>
<evidence type="ECO:0000256" key="6">
    <source>
        <dbReference type="ARBA" id="ARBA00024238"/>
    </source>
</evidence>
<keyword evidence="2" id="KW-0433">Leucine-rich repeat</keyword>
<name>N1QDG1_SPHMS</name>
<evidence type="ECO:0000313" key="7">
    <source>
        <dbReference type="EMBL" id="EMF09416.1"/>
    </source>
</evidence>
<dbReference type="Pfam" id="PF14580">
    <property type="entry name" value="LRR_9"/>
    <property type="match status" value="1"/>
</dbReference>
<dbReference type="EMBL" id="KB456269">
    <property type="protein sequence ID" value="EMF09416.1"/>
    <property type="molecule type" value="Genomic_DNA"/>
</dbReference>
<dbReference type="Gene3D" id="3.80.10.10">
    <property type="entry name" value="Ribonuclease Inhibitor"/>
    <property type="match status" value="1"/>
</dbReference>
<dbReference type="InterPro" id="IPR001611">
    <property type="entry name" value="Leu-rich_rpt"/>
</dbReference>
<evidence type="ECO:0000256" key="3">
    <source>
        <dbReference type="ARBA" id="ARBA00022737"/>
    </source>
</evidence>
<dbReference type="HOGENOM" id="CLU_061027_1_0_1"/>
<dbReference type="SUPFAM" id="SSF52058">
    <property type="entry name" value="L domain-like"/>
    <property type="match status" value="1"/>
</dbReference>
<dbReference type="Proteomes" id="UP000016931">
    <property type="component" value="Unassembled WGS sequence"/>
</dbReference>
<dbReference type="eggNOG" id="KOG1644">
    <property type="taxonomic scope" value="Eukaryota"/>
</dbReference>
<dbReference type="PANTHER" id="PTHR10552">
    <property type="entry name" value="U2 SMALL NUCLEAR RIBONUCLEOPROTEIN A"/>
    <property type="match status" value="1"/>
</dbReference>
<proteinExistence type="inferred from homology"/>
<protein>
    <recommendedName>
        <fullName evidence="6">U2 small nuclear ribonucleoprotein A'</fullName>
    </recommendedName>
</protein>
<dbReference type="GO" id="GO:0071014">
    <property type="term" value="C:post-mRNA release spliceosomal complex"/>
    <property type="evidence" value="ECO:0007669"/>
    <property type="project" value="EnsemblFungi"/>
</dbReference>
<evidence type="ECO:0000313" key="8">
    <source>
        <dbReference type="Proteomes" id="UP000016931"/>
    </source>
</evidence>
<dbReference type="PANTHER" id="PTHR10552:SF6">
    <property type="entry name" value="U2 SMALL NUCLEAR RIBONUCLEOPROTEIN A"/>
    <property type="match status" value="1"/>
</dbReference>
<dbReference type="FunFam" id="3.80.10.10:FF:000026">
    <property type="entry name" value="U2 small nuclear ribonucleoprotein A"/>
    <property type="match status" value="1"/>
</dbReference>
<keyword evidence="8" id="KW-1185">Reference proteome</keyword>
<dbReference type="GO" id="GO:0005686">
    <property type="term" value="C:U2 snRNP"/>
    <property type="evidence" value="ECO:0007669"/>
    <property type="project" value="EnsemblFungi"/>
</dbReference>
<dbReference type="AlphaFoldDB" id="N1QDG1"/>
<dbReference type="OrthoDB" id="433501at2759"/>
<keyword evidence="4" id="KW-0539">Nucleus</keyword>
<dbReference type="GO" id="GO:0000398">
    <property type="term" value="P:mRNA splicing, via spliceosome"/>
    <property type="evidence" value="ECO:0007669"/>
    <property type="project" value="InterPro"/>
</dbReference>